<proteinExistence type="predicted"/>
<sequence>MAAVAISVIMLPAPLFSTAVMLAVVVSVSILLLIQTCDIIGFLLSPTASNFSLTGNGQIRTVVTHVQYLSSTIAWLPHRAATWTRCASILLSAILRAHAQASEIQIKYRSDDFGARVYQCCPFVRLHITFLHASQFVALVAQSVGPSFHVLENIISMIEVLTSEPELSGAVEEALPFLMAGLRRFVFGRI</sequence>
<keyword evidence="1" id="KW-0472">Membrane</keyword>
<accession>A0A9P7VTI6</accession>
<dbReference type="GeneID" id="66099474"/>
<feature type="transmembrane region" description="Helical" evidence="1">
    <location>
        <begin position="15"/>
        <end position="34"/>
    </location>
</feature>
<keyword evidence="3" id="KW-1185">Reference proteome</keyword>
<keyword evidence="1" id="KW-0812">Transmembrane</keyword>
<reference evidence="2" key="1">
    <citation type="submission" date="2020-11" db="EMBL/GenBank/DDBJ databases">
        <title>Adaptations for nitrogen fixation in a non-lichenized fungal sporocarp promotes dispersal by wood-feeding termites.</title>
        <authorList>
            <consortium name="DOE Joint Genome Institute"/>
            <person name="Koch R.A."/>
            <person name="Yoon G."/>
            <person name="Arayal U."/>
            <person name="Lail K."/>
            <person name="Amirebrahimi M."/>
            <person name="Labutti K."/>
            <person name="Lipzen A."/>
            <person name="Riley R."/>
            <person name="Barry K."/>
            <person name="Henrissat B."/>
            <person name="Grigoriev I.V."/>
            <person name="Herr J.R."/>
            <person name="Aime M.C."/>
        </authorList>
    </citation>
    <scope>NUCLEOTIDE SEQUENCE</scope>
    <source>
        <strain evidence="2">MCA 3950</strain>
    </source>
</reference>
<evidence type="ECO:0000313" key="3">
    <source>
        <dbReference type="Proteomes" id="UP000812287"/>
    </source>
</evidence>
<evidence type="ECO:0000313" key="2">
    <source>
        <dbReference type="EMBL" id="KAG7446582.1"/>
    </source>
</evidence>
<dbReference type="EMBL" id="MU250534">
    <property type="protein sequence ID" value="KAG7446582.1"/>
    <property type="molecule type" value="Genomic_DNA"/>
</dbReference>
<organism evidence="2 3">
    <name type="scientific">Guyanagaster necrorhizus</name>
    <dbReference type="NCBI Taxonomy" id="856835"/>
    <lineage>
        <taxon>Eukaryota</taxon>
        <taxon>Fungi</taxon>
        <taxon>Dikarya</taxon>
        <taxon>Basidiomycota</taxon>
        <taxon>Agaricomycotina</taxon>
        <taxon>Agaricomycetes</taxon>
        <taxon>Agaricomycetidae</taxon>
        <taxon>Agaricales</taxon>
        <taxon>Marasmiineae</taxon>
        <taxon>Physalacriaceae</taxon>
        <taxon>Guyanagaster</taxon>
    </lineage>
</organism>
<comment type="caution">
    <text evidence="2">The sequence shown here is derived from an EMBL/GenBank/DDBJ whole genome shotgun (WGS) entry which is preliminary data.</text>
</comment>
<dbReference type="AlphaFoldDB" id="A0A9P7VTI6"/>
<dbReference type="RefSeq" id="XP_043040082.1">
    <property type="nucleotide sequence ID" value="XM_043177187.1"/>
</dbReference>
<protein>
    <submittedName>
        <fullName evidence="2">Uncharacterized protein</fullName>
    </submittedName>
</protein>
<name>A0A9P7VTI6_9AGAR</name>
<keyword evidence="1" id="KW-1133">Transmembrane helix</keyword>
<dbReference type="OrthoDB" id="10507003at2759"/>
<gene>
    <name evidence="2" type="ORF">BT62DRAFT_1005874</name>
</gene>
<evidence type="ECO:0000256" key="1">
    <source>
        <dbReference type="SAM" id="Phobius"/>
    </source>
</evidence>
<dbReference type="Proteomes" id="UP000812287">
    <property type="component" value="Unassembled WGS sequence"/>
</dbReference>